<gene>
    <name evidence="1" type="ORF">V8N49_09165</name>
</gene>
<keyword evidence="2" id="KW-1185">Reference proteome</keyword>
<dbReference type="RefSeq" id="WP_336202945.1">
    <property type="nucleotide sequence ID" value="NZ_JBANEI010000004.1"/>
</dbReference>
<evidence type="ECO:0000313" key="1">
    <source>
        <dbReference type="EMBL" id="MEI2681828.1"/>
    </source>
</evidence>
<proteinExistence type="predicted"/>
<protein>
    <submittedName>
        <fullName evidence="1">Uncharacterized protein</fullName>
    </submittedName>
</protein>
<dbReference type="InterPro" id="IPR052755">
    <property type="entry name" value="Lysozyme_Inhibitor_LprI"/>
</dbReference>
<dbReference type="Proteomes" id="UP001306592">
    <property type="component" value="Unassembled WGS sequence"/>
</dbReference>
<comment type="caution">
    <text evidence="1">The sequence shown here is derived from an EMBL/GenBank/DDBJ whole genome shotgun (WGS) entry which is preliminary data.</text>
</comment>
<name>A0ABU8DE74_ERWAP</name>
<evidence type="ECO:0000313" key="2">
    <source>
        <dbReference type="Proteomes" id="UP001306592"/>
    </source>
</evidence>
<organism evidence="1 2">
    <name type="scientific">Erwinia aphidicola</name>
    <dbReference type="NCBI Taxonomy" id="68334"/>
    <lineage>
        <taxon>Bacteria</taxon>
        <taxon>Pseudomonadati</taxon>
        <taxon>Pseudomonadota</taxon>
        <taxon>Gammaproteobacteria</taxon>
        <taxon>Enterobacterales</taxon>
        <taxon>Erwiniaceae</taxon>
        <taxon>Erwinia</taxon>
    </lineage>
</organism>
<accession>A0ABU8DE74</accession>
<sequence length="238" mass="26271">MLGVLHGTGQDFDWQGTWWNASAAHGNSGKLLIGKLSGWEFRMDASVQAGVYESALRGDVRLYSGVGFTDSIAWGGDCTVVLIPLHDGKIKVRSDSKNSCKLLMPGGMTIDGDYVKSDHDPRPSATLLSLGILPDQQTDEKFRQLVGKDYQKYVDTATAFNHEKDLDDLGARVVTMWMKGRADRQAAMIMTTPQGKIWALRVAPEAGNKVSQHYVTTEQDKKTLPNTLANWQARFNLP</sequence>
<dbReference type="PANTHER" id="PTHR37549">
    <property type="entry name" value="LIPOPROTEIN LPRI"/>
    <property type="match status" value="1"/>
</dbReference>
<dbReference type="EMBL" id="JBANEI010000004">
    <property type="protein sequence ID" value="MEI2681828.1"/>
    <property type="molecule type" value="Genomic_DNA"/>
</dbReference>
<dbReference type="PANTHER" id="PTHR37549:SF1">
    <property type="entry name" value="LIPOPROTEIN LPRI"/>
    <property type="match status" value="1"/>
</dbReference>
<reference evidence="1 2" key="1">
    <citation type="submission" date="2024-02" db="EMBL/GenBank/DDBJ databases">
        <title>First report Erwinia aphidicola in onion in Chile.</title>
        <authorList>
            <person name="Valenzuela M."/>
            <person name="Pena M."/>
            <person name="Dutta B."/>
        </authorList>
    </citation>
    <scope>NUCLEOTIDE SEQUENCE [LARGE SCALE GENOMIC DNA]</scope>
    <source>
        <strain evidence="1 2">QCJ3A</strain>
    </source>
</reference>